<evidence type="ECO:0008006" key="4">
    <source>
        <dbReference type="Google" id="ProtNLM"/>
    </source>
</evidence>
<organism evidence="2 3">
    <name type="scientific">Sphingomonas prati</name>
    <dbReference type="NCBI Taxonomy" id="1843237"/>
    <lineage>
        <taxon>Bacteria</taxon>
        <taxon>Pseudomonadati</taxon>
        <taxon>Pseudomonadota</taxon>
        <taxon>Alphaproteobacteria</taxon>
        <taxon>Sphingomonadales</taxon>
        <taxon>Sphingomonadaceae</taxon>
        <taxon>Sphingomonas</taxon>
    </lineage>
</organism>
<accession>A0A7W9BPW2</accession>
<protein>
    <recommendedName>
        <fullName evidence="4">Permease</fullName>
    </recommendedName>
</protein>
<feature type="transmembrane region" description="Helical" evidence="1">
    <location>
        <begin position="99"/>
        <end position="121"/>
    </location>
</feature>
<dbReference type="OrthoDB" id="8820484at2"/>
<evidence type="ECO:0000313" key="2">
    <source>
        <dbReference type="EMBL" id="MBB5727972.1"/>
    </source>
</evidence>
<dbReference type="AlphaFoldDB" id="A0A7W9BPW2"/>
<evidence type="ECO:0000256" key="1">
    <source>
        <dbReference type="SAM" id="Phobius"/>
    </source>
</evidence>
<dbReference type="EMBL" id="JACIJR010000001">
    <property type="protein sequence ID" value="MBB5727972.1"/>
    <property type="molecule type" value="Genomic_DNA"/>
</dbReference>
<sequence length="223" mass="24447">MDFMKWLNSLDELLYEVMSWLLFFPLTLWRAVLKPIDVMEQIDREAALPDDQQYAALLSPPLFLALALLLAHSVATVLGQTDEIIANHHGLAGLVSDNGSALVLRVIVFASFPLFLAARLVRRSGIALDRGSLRLPFYEQCYPAAVFALAVSVGTSLGMDGQPHVRSAGHILLLLGIVNYWAVEARWFAKVLAIGRLRAAGIVSVGILEGAVFVFVVGFLFTR</sequence>
<evidence type="ECO:0000313" key="3">
    <source>
        <dbReference type="Proteomes" id="UP000546701"/>
    </source>
</evidence>
<proteinExistence type="predicted"/>
<name>A0A7W9BPW2_9SPHN</name>
<feature type="transmembrane region" description="Helical" evidence="1">
    <location>
        <begin position="201"/>
        <end position="221"/>
    </location>
</feature>
<feature type="transmembrane region" description="Helical" evidence="1">
    <location>
        <begin position="13"/>
        <end position="33"/>
    </location>
</feature>
<dbReference type="Proteomes" id="UP000546701">
    <property type="component" value="Unassembled WGS sequence"/>
</dbReference>
<comment type="caution">
    <text evidence="2">The sequence shown here is derived from an EMBL/GenBank/DDBJ whole genome shotgun (WGS) entry which is preliminary data.</text>
</comment>
<keyword evidence="1" id="KW-0812">Transmembrane</keyword>
<keyword evidence="1" id="KW-1133">Transmembrane helix</keyword>
<keyword evidence="1" id="KW-0472">Membrane</keyword>
<dbReference type="RefSeq" id="WP_157175046.1">
    <property type="nucleotide sequence ID" value="NZ_BMJP01000001.1"/>
</dbReference>
<feature type="transmembrane region" description="Helical" evidence="1">
    <location>
        <begin position="171"/>
        <end position="189"/>
    </location>
</feature>
<feature type="transmembrane region" description="Helical" evidence="1">
    <location>
        <begin position="54"/>
        <end position="79"/>
    </location>
</feature>
<gene>
    <name evidence="2" type="ORF">FHS99_000428</name>
</gene>
<reference evidence="2 3" key="1">
    <citation type="submission" date="2020-08" db="EMBL/GenBank/DDBJ databases">
        <title>Genomic Encyclopedia of Type Strains, Phase IV (KMG-IV): sequencing the most valuable type-strain genomes for metagenomic binning, comparative biology and taxonomic classification.</title>
        <authorList>
            <person name="Goeker M."/>
        </authorList>
    </citation>
    <scope>NUCLEOTIDE SEQUENCE [LARGE SCALE GENOMIC DNA]</scope>
    <source>
        <strain evidence="2 3">DSM 103336</strain>
    </source>
</reference>
<keyword evidence="3" id="KW-1185">Reference proteome</keyword>